<organism evidence="2 3">
    <name type="scientific">Rhamnusium bicolor</name>
    <dbReference type="NCBI Taxonomy" id="1586634"/>
    <lineage>
        <taxon>Eukaryota</taxon>
        <taxon>Metazoa</taxon>
        <taxon>Ecdysozoa</taxon>
        <taxon>Arthropoda</taxon>
        <taxon>Hexapoda</taxon>
        <taxon>Insecta</taxon>
        <taxon>Pterygota</taxon>
        <taxon>Neoptera</taxon>
        <taxon>Endopterygota</taxon>
        <taxon>Coleoptera</taxon>
        <taxon>Polyphaga</taxon>
        <taxon>Cucujiformia</taxon>
        <taxon>Chrysomeloidea</taxon>
        <taxon>Cerambycidae</taxon>
        <taxon>Lepturinae</taxon>
        <taxon>Rhagiini</taxon>
        <taxon>Rhamnusium</taxon>
    </lineage>
</organism>
<reference evidence="2" key="1">
    <citation type="journal article" date="2023" name="Insect Mol. Biol.">
        <title>Genome sequencing provides insights into the evolution of gene families encoding plant cell wall-degrading enzymes in longhorned beetles.</title>
        <authorList>
            <person name="Shin N.R."/>
            <person name="Okamura Y."/>
            <person name="Kirsch R."/>
            <person name="Pauchet Y."/>
        </authorList>
    </citation>
    <scope>NUCLEOTIDE SEQUENCE</scope>
    <source>
        <strain evidence="2">RBIC_L_NR</strain>
    </source>
</reference>
<dbReference type="PANTHER" id="PTHR34239:SF2">
    <property type="entry name" value="TRANSPOSABLE ELEMENT P TRANSPOSASE_THAP9 CONSERVED DOMAIN-CONTAINING PROTEIN"/>
    <property type="match status" value="1"/>
</dbReference>
<feature type="compositionally biased region" description="Basic residues" evidence="1">
    <location>
        <begin position="183"/>
        <end position="195"/>
    </location>
</feature>
<proteinExistence type="predicted"/>
<sequence length="195" mass="22625">MKVGTPKLNKEIKAALTEAYISRDDRRVNIQNQIGASLSALEKALTILLGEEGSKDGTKCQMIELVSDAGRLLADIHHKNSETRRSLVTMKLNKKLKETLTDTSLDGWLFGDKLDERVKVAKAIEQSGNEQRQTTHSINRVQRNSAEVQENFKRPLRYHPTKTNMGRLKFKPRQRQEKERKRYYNGRKYWRTSRK</sequence>
<dbReference type="Proteomes" id="UP001162156">
    <property type="component" value="Unassembled WGS sequence"/>
</dbReference>
<dbReference type="PANTHER" id="PTHR34239">
    <property type="entry name" value="APPLE DOMAIN-CONTAINING PROTEIN"/>
    <property type="match status" value="1"/>
</dbReference>
<protein>
    <submittedName>
        <fullName evidence="2">Uncharacterized protein</fullName>
    </submittedName>
</protein>
<comment type="caution">
    <text evidence="2">The sequence shown here is derived from an EMBL/GenBank/DDBJ whole genome shotgun (WGS) entry which is preliminary data.</text>
</comment>
<evidence type="ECO:0000256" key="1">
    <source>
        <dbReference type="SAM" id="MobiDB-lite"/>
    </source>
</evidence>
<gene>
    <name evidence="2" type="ORF">NQ314_010019</name>
</gene>
<name>A0AAV8XWE9_9CUCU</name>
<feature type="region of interest" description="Disordered" evidence="1">
    <location>
        <begin position="157"/>
        <end position="195"/>
    </location>
</feature>
<evidence type="ECO:0000313" key="2">
    <source>
        <dbReference type="EMBL" id="KAJ8942695.1"/>
    </source>
</evidence>
<evidence type="ECO:0000313" key="3">
    <source>
        <dbReference type="Proteomes" id="UP001162156"/>
    </source>
</evidence>
<accession>A0AAV8XWE9</accession>
<dbReference type="EMBL" id="JANEYF010002745">
    <property type="protein sequence ID" value="KAJ8942695.1"/>
    <property type="molecule type" value="Genomic_DNA"/>
</dbReference>
<keyword evidence="3" id="KW-1185">Reference proteome</keyword>
<dbReference type="AlphaFoldDB" id="A0AAV8XWE9"/>